<evidence type="ECO:0000256" key="1">
    <source>
        <dbReference type="ARBA" id="ARBA00010364"/>
    </source>
</evidence>
<dbReference type="AlphaFoldDB" id="A0A1F7UHA5"/>
<dbReference type="SMART" id="SM01152">
    <property type="entry name" value="DUF167"/>
    <property type="match status" value="1"/>
</dbReference>
<accession>A0A1F7UHA5</accession>
<proteinExistence type="inferred from homology"/>
<dbReference type="STRING" id="1802397.A3J43_00245"/>
<protein>
    <submittedName>
        <fullName evidence="2">Uncharacterized protein</fullName>
    </submittedName>
</protein>
<dbReference type="Gene3D" id="3.30.1200.10">
    <property type="entry name" value="YggU-like"/>
    <property type="match status" value="1"/>
</dbReference>
<comment type="similarity">
    <text evidence="1">Belongs to the UPF0235 family.</text>
</comment>
<dbReference type="EMBL" id="MGEF01000066">
    <property type="protein sequence ID" value="OGL77094.1"/>
    <property type="molecule type" value="Genomic_DNA"/>
</dbReference>
<dbReference type="InterPro" id="IPR036591">
    <property type="entry name" value="YggU-like_sf"/>
</dbReference>
<dbReference type="GO" id="GO:0005737">
    <property type="term" value="C:cytoplasm"/>
    <property type="evidence" value="ECO:0007669"/>
    <property type="project" value="TreeGrafter"/>
</dbReference>
<dbReference type="NCBIfam" id="TIGR00251">
    <property type="entry name" value="DUF167 family protein"/>
    <property type="match status" value="1"/>
</dbReference>
<dbReference type="PANTHER" id="PTHR13420">
    <property type="entry name" value="UPF0235 PROTEIN C15ORF40"/>
    <property type="match status" value="1"/>
</dbReference>
<dbReference type="Pfam" id="PF02594">
    <property type="entry name" value="DUF167"/>
    <property type="match status" value="1"/>
</dbReference>
<dbReference type="PANTHER" id="PTHR13420:SF7">
    <property type="entry name" value="UPF0235 PROTEIN C15ORF40"/>
    <property type="match status" value="1"/>
</dbReference>
<gene>
    <name evidence="2" type="ORF">A3J43_00245</name>
</gene>
<organism evidence="2 3">
    <name type="scientific">Candidatus Uhrbacteria bacterium RIFCSPHIGHO2_12_FULL_54_23</name>
    <dbReference type="NCBI Taxonomy" id="1802397"/>
    <lineage>
        <taxon>Bacteria</taxon>
        <taxon>Candidatus Uhriibacteriota</taxon>
    </lineage>
</organism>
<comment type="caution">
    <text evidence="2">The sequence shown here is derived from an EMBL/GenBank/DDBJ whole genome shotgun (WGS) entry which is preliminary data.</text>
</comment>
<dbReference type="InterPro" id="IPR003746">
    <property type="entry name" value="DUF167"/>
</dbReference>
<sequence length="74" mass="8370">MKITILVKPNARKESVEQIDERNFIVKVHAPPQEDKANERLLKLLAEYLNLSPSCLSILKGHASKHKTIEVTGH</sequence>
<reference evidence="2 3" key="1">
    <citation type="journal article" date="2016" name="Nat. Commun.">
        <title>Thousands of microbial genomes shed light on interconnected biogeochemical processes in an aquifer system.</title>
        <authorList>
            <person name="Anantharaman K."/>
            <person name="Brown C.T."/>
            <person name="Hug L.A."/>
            <person name="Sharon I."/>
            <person name="Castelle C.J."/>
            <person name="Probst A.J."/>
            <person name="Thomas B.C."/>
            <person name="Singh A."/>
            <person name="Wilkins M.J."/>
            <person name="Karaoz U."/>
            <person name="Brodie E.L."/>
            <person name="Williams K.H."/>
            <person name="Hubbard S.S."/>
            <person name="Banfield J.F."/>
        </authorList>
    </citation>
    <scope>NUCLEOTIDE SEQUENCE [LARGE SCALE GENOMIC DNA]</scope>
</reference>
<dbReference type="SUPFAM" id="SSF69786">
    <property type="entry name" value="YggU-like"/>
    <property type="match status" value="1"/>
</dbReference>
<dbReference type="Proteomes" id="UP000176604">
    <property type="component" value="Unassembled WGS sequence"/>
</dbReference>
<name>A0A1F7UHA5_9BACT</name>
<evidence type="ECO:0000313" key="2">
    <source>
        <dbReference type="EMBL" id="OGL77094.1"/>
    </source>
</evidence>
<evidence type="ECO:0000313" key="3">
    <source>
        <dbReference type="Proteomes" id="UP000176604"/>
    </source>
</evidence>